<dbReference type="AlphaFoldDB" id="A0A8X6FCA2"/>
<sequence>MEDSKHFENIGRIFATKLVYSVIRKEFPKRIPAIQGVDIFSEFMQTEIENICQLNSSQFWGEFLQSFAGKEKTVVTFNEFCSCMSSIIEHQEIKLETFLEYAAKLAKISTFIYVDVVQAPSIAIKHITNVLVTRYPALLKNDH</sequence>
<dbReference type="Proteomes" id="UP000887116">
    <property type="component" value="Unassembled WGS sequence"/>
</dbReference>
<keyword evidence="2" id="KW-1185">Reference proteome</keyword>
<evidence type="ECO:0000313" key="2">
    <source>
        <dbReference type="Proteomes" id="UP000887116"/>
    </source>
</evidence>
<evidence type="ECO:0000313" key="1">
    <source>
        <dbReference type="EMBL" id="GFQ76448.1"/>
    </source>
</evidence>
<name>A0A8X6FCA2_TRICU</name>
<accession>A0A8X6FCA2</accession>
<protein>
    <submittedName>
        <fullName evidence="1">Uncharacterized protein</fullName>
    </submittedName>
</protein>
<reference evidence="1" key="1">
    <citation type="submission" date="2020-07" db="EMBL/GenBank/DDBJ databases">
        <title>Multicomponent nature underlies the extraordinary mechanical properties of spider dragline silk.</title>
        <authorList>
            <person name="Kono N."/>
            <person name="Nakamura H."/>
            <person name="Mori M."/>
            <person name="Yoshida Y."/>
            <person name="Ohtoshi R."/>
            <person name="Malay A.D."/>
            <person name="Moran D.A.P."/>
            <person name="Tomita M."/>
            <person name="Numata K."/>
            <person name="Arakawa K."/>
        </authorList>
    </citation>
    <scope>NUCLEOTIDE SEQUENCE</scope>
</reference>
<organism evidence="1 2">
    <name type="scientific">Trichonephila clavata</name>
    <name type="common">Joro spider</name>
    <name type="synonym">Nephila clavata</name>
    <dbReference type="NCBI Taxonomy" id="2740835"/>
    <lineage>
        <taxon>Eukaryota</taxon>
        <taxon>Metazoa</taxon>
        <taxon>Ecdysozoa</taxon>
        <taxon>Arthropoda</taxon>
        <taxon>Chelicerata</taxon>
        <taxon>Arachnida</taxon>
        <taxon>Araneae</taxon>
        <taxon>Araneomorphae</taxon>
        <taxon>Entelegynae</taxon>
        <taxon>Araneoidea</taxon>
        <taxon>Nephilidae</taxon>
        <taxon>Trichonephila</taxon>
    </lineage>
</organism>
<gene>
    <name evidence="1" type="ORF">TNCT_402981</name>
</gene>
<dbReference type="EMBL" id="BMAO01001864">
    <property type="protein sequence ID" value="GFQ76448.1"/>
    <property type="molecule type" value="Genomic_DNA"/>
</dbReference>
<proteinExistence type="predicted"/>
<comment type="caution">
    <text evidence="1">The sequence shown here is derived from an EMBL/GenBank/DDBJ whole genome shotgun (WGS) entry which is preliminary data.</text>
</comment>